<reference evidence="5" key="1">
    <citation type="submission" date="2020-11" db="EMBL/GenBank/DDBJ databases">
        <title>Halonatronomonas betainensis gen. nov., sp. nov. a novel haloalkaliphilic representative of the family Halanaerobiacae capable of betaine degradation.</title>
        <authorList>
            <person name="Boltyanskaya Y."/>
            <person name="Kevbrin V."/>
            <person name="Detkova E."/>
            <person name="Grouzdev D.S."/>
            <person name="Koziaeva V."/>
            <person name="Zhilina T."/>
        </authorList>
    </citation>
    <scope>NUCLEOTIDE SEQUENCE</scope>
    <source>
        <strain evidence="5">Z-7014</strain>
    </source>
</reference>
<dbReference type="GO" id="GO:0005737">
    <property type="term" value="C:cytoplasm"/>
    <property type="evidence" value="ECO:0007669"/>
    <property type="project" value="UniProtKB-SubCell"/>
</dbReference>
<dbReference type="EMBL" id="JADPIE010000003">
    <property type="protein sequence ID" value="MBF8436625.1"/>
    <property type="molecule type" value="Genomic_DNA"/>
</dbReference>
<dbReference type="CDD" id="cd04458">
    <property type="entry name" value="CSP_CDS"/>
    <property type="match status" value="1"/>
</dbReference>
<name>A0A931AUA5_9FIRM</name>
<dbReference type="PROSITE" id="PS51857">
    <property type="entry name" value="CSD_2"/>
    <property type="match status" value="1"/>
</dbReference>
<dbReference type="InterPro" id="IPR050181">
    <property type="entry name" value="Cold_shock_domain"/>
</dbReference>
<gene>
    <name evidence="5" type="ORF">I0Q91_06035</name>
</gene>
<dbReference type="Pfam" id="PF00313">
    <property type="entry name" value="CSD"/>
    <property type="match status" value="1"/>
</dbReference>
<comment type="caution">
    <text evidence="5">The sequence shown here is derived from an EMBL/GenBank/DDBJ whole genome shotgun (WGS) entry which is preliminary data.</text>
</comment>
<accession>A0A931AUA5</accession>
<evidence type="ECO:0000256" key="1">
    <source>
        <dbReference type="ARBA" id="ARBA00004496"/>
    </source>
</evidence>
<keyword evidence="2" id="KW-0963">Cytoplasm</keyword>
<comment type="subcellular location">
    <subcellularLocation>
        <location evidence="1 3">Cytoplasm</location>
    </subcellularLocation>
</comment>
<dbReference type="GO" id="GO:0003676">
    <property type="term" value="F:nucleic acid binding"/>
    <property type="evidence" value="ECO:0007669"/>
    <property type="project" value="InterPro"/>
</dbReference>
<dbReference type="InterPro" id="IPR011129">
    <property type="entry name" value="CSD"/>
</dbReference>
<evidence type="ECO:0000256" key="2">
    <source>
        <dbReference type="ARBA" id="ARBA00022490"/>
    </source>
</evidence>
<dbReference type="InterPro" id="IPR012340">
    <property type="entry name" value="NA-bd_OB-fold"/>
</dbReference>
<sequence>MIYTGNVKWFDTKKGFGFIEREGEEEDVFVHFSAIEEDGFKNLEDGQEVEFEIVETDRGPQAENVVKI</sequence>
<dbReference type="Gene3D" id="6.20.370.130">
    <property type="match status" value="1"/>
</dbReference>
<dbReference type="PIRSF" id="PIRSF002599">
    <property type="entry name" value="Cold_shock_A"/>
    <property type="match status" value="1"/>
</dbReference>
<dbReference type="InterPro" id="IPR012156">
    <property type="entry name" value="Cold_shock_CspA"/>
</dbReference>
<feature type="domain" description="CSD" evidence="4">
    <location>
        <begin position="2"/>
        <end position="67"/>
    </location>
</feature>
<dbReference type="GO" id="GO:0010468">
    <property type="term" value="P:regulation of gene expression"/>
    <property type="evidence" value="ECO:0007669"/>
    <property type="project" value="UniProtKB-ARBA"/>
</dbReference>
<dbReference type="SMART" id="SM00357">
    <property type="entry name" value="CSP"/>
    <property type="match status" value="1"/>
</dbReference>
<dbReference type="SUPFAM" id="SSF50249">
    <property type="entry name" value="Nucleic acid-binding proteins"/>
    <property type="match status" value="1"/>
</dbReference>
<dbReference type="InterPro" id="IPR002059">
    <property type="entry name" value="CSP_DNA-bd"/>
</dbReference>
<dbReference type="FunFam" id="2.40.50.140:FF:000006">
    <property type="entry name" value="Cold shock protein CspC"/>
    <property type="match status" value="1"/>
</dbReference>
<dbReference type="Proteomes" id="UP000621436">
    <property type="component" value="Unassembled WGS sequence"/>
</dbReference>
<dbReference type="InterPro" id="IPR019844">
    <property type="entry name" value="CSD_CS"/>
</dbReference>
<protein>
    <submittedName>
        <fullName evidence="5">Cold-shock protein</fullName>
    </submittedName>
</protein>
<dbReference type="AlphaFoldDB" id="A0A931AUA5"/>
<organism evidence="5 6">
    <name type="scientific">Halonatronomonas betaini</name>
    <dbReference type="NCBI Taxonomy" id="2778430"/>
    <lineage>
        <taxon>Bacteria</taxon>
        <taxon>Bacillati</taxon>
        <taxon>Bacillota</taxon>
        <taxon>Clostridia</taxon>
        <taxon>Halanaerobiales</taxon>
        <taxon>Halarsenatibacteraceae</taxon>
        <taxon>Halonatronomonas</taxon>
    </lineage>
</organism>
<dbReference type="GO" id="GO:0051252">
    <property type="term" value="P:regulation of RNA metabolic process"/>
    <property type="evidence" value="ECO:0007669"/>
    <property type="project" value="UniProtKB-ARBA"/>
</dbReference>
<dbReference type="Gene3D" id="2.40.50.140">
    <property type="entry name" value="Nucleic acid-binding proteins"/>
    <property type="match status" value="1"/>
</dbReference>
<dbReference type="PANTHER" id="PTHR11544">
    <property type="entry name" value="COLD SHOCK DOMAIN CONTAINING PROTEINS"/>
    <property type="match status" value="1"/>
</dbReference>
<evidence type="ECO:0000313" key="5">
    <source>
        <dbReference type="EMBL" id="MBF8436625.1"/>
    </source>
</evidence>
<evidence type="ECO:0000313" key="6">
    <source>
        <dbReference type="Proteomes" id="UP000621436"/>
    </source>
</evidence>
<proteinExistence type="predicted"/>
<evidence type="ECO:0000256" key="3">
    <source>
        <dbReference type="RuleBase" id="RU000408"/>
    </source>
</evidence>
<dbReference type="RefSeq" id="WP_270453834.1">
    <property type="nucleotide sequence ID" value="NZ_JADPIE010000003.1"/>
</dbReference>
<dbReference type="PRINTS" id="PR00050">
    <property type="entry name" value="COLDSHOCK"/>
</dbReference>
<dbReference type="PROSITE" id="PS00352">
    <property type="entry name" value="CSD_1"/>
    <property type="match status" value="1"/>
</dbReference>
<keyword evidence="6" id="KW-1185">Reference proteome</keyword>
<evidence type="ECO:0000259" key="4">
    <source>
        <dbReference type="PROSITE" id="PS51857"/>
    </source>
</evidence>